<comment type="caution">
    <text evidence="1">The sequence shown here is derived from an EMBL/GenBank/DDBJ whole genome shotgun (WGS) entry which is preliminary data.</text>
</comment>
<evidence type="ECO:0000313" key="1">
    <source>
        <dbReference type="EMBL" id="RCX05638.1"/>
    </source>
</evidence>
<protein>
    <submittedName>
        <fullName evidence="1">Uncharacterized protein</fullName>
    </submittedName>
</protein>
<keyword evidence="2" id="KW-1185">Reference proteome</keyword>
<proteinExistence type="predicted"/>
<organism evidence="1 2">
    <name type="scientific">Schleiferia thermophila</name>
    <dbReference type="NCBI Taxonomy" id="884107"/>
    <lineage>
        <taxon>Bacteria</taxon>
        <taxon>Pseudomonadati</taxon>
        <taxon>Bacteroidota</taxon>
        <taxon>Flavobacteriia</taxon>
        <taxon>Flavobacteriales</taxon>
        <taxon>Schleiferiaceae</taxon>
        <taxon>Schleiferia</taxon>
    </lineage>
</organism>
<dbReference type="Proteomes" id="UP000253517">
    <property type="component" value="Unassembled WGS sequence"/>
</dbReference>
<name>A0A369AB68_9FLAO</name>
<accession>A0A369AB68</accession>
<dbReference type="EMBL" id="QPJS01000001">
    <property type="protein sequence ID" value="RCX05638.1"/>
    <property type="molecule type" value="Genomic_DNA"/>
</dbReference>
<gene>
    <name evidence="1" type="ORF">DES35_101926</name>
</gene>
<dbReference type="AlphaFoldDB" id="A0A369AB68"/>
<reference evidence="1 2" key="1">
    <citation type="submission" date="2018-07" db="EMBL/GenBank/DDBJ databases">
        <title>Genomic Encyclopedia of Type Strains, Phase IV (KMG-IV): sequencing the most valuable type-strain genomes for metagenomic binning, comparative biology and taxonomic classification.</title>
        <authorList>
            <person name="Goeker M."/>
        </authorList>
    </citation>
    <scope>NUCLEOTIDE SEQUENCE [LARGE SCALE GENOMIC DNA]</scope>
    <source>
        <strain evidence="1 2">DSM 21410</strain>
    </source>
</reference>
<sequence length="50" mass="5954">MLSGFITIHHFINSDSRQLYLSEGPENSIYNKFIFGKYLMWMLSILKVNR</sequence>
<evidence type="ECO:0000313" key="2">
    <source>
        <dbReference type="Proteomes" id="UP000253517"/>
    </source>
</evidence>